<dbReference type="InterPro" id="IPR051064">
    <property type="entry name" value="SEC14/CRAL-TRIO_domain"/>
</dbReference>
<evidence type="ECO:0000259" key="2">
    <source>
        <dbReference type="PROSITE" id="PS50866"/>
    </source>
</evidence>
<dbReference type="Pfam" id="PF00650">
    <property type="entry name" value="CRAL_TRIO"/>
    <property type="match status" value="1"/>
</dbReference>
<name>A0A7E4W0I1_PANRE</name>
<feature type="domain" description="GOLD" evidence="2">
    <location>
        <begin position="301"/>
        <end position="396"/>
    </location>
</feature>
<dbReference type="CDD" id="cd00170">
    <property type="entry name" value="SEC14"/>
    <property type="match status" value="1"/>
</dbReference>
<keyword evidence="3" id="KW-1185">Reference proteome</keyword>
<dbReference type="PROSITE" id="PS50866">
    <property type="entry name" value="GOLD"/>
    <property type="match status" value="1"/>
</dbReference>
<dbReference type="InterPro" id="IPR036865">
    <property type="entry name" value="CRAL-TRIO_dom_sf"/>
</dbReference>
<protein>
    <submittedName>
        <fullName evidence="4">CRAL-TRIO domain-containing protein</fullName>
    </submittedName>
</protein>
<proteinExistence type="predicted"/>
<evidence type="ECO:0000313" key="3">
    <source>
        <dbReference type="Proteomes" id="UP000492821"/>
    </source>
</evidence>
<dbReference type="PROSITE" id="PS50191">
    <property type="entry name" value="CRAL_TRIO"/>
    <property type="match status" value="1"/>
</dbReference>
<organism evidence="3 4">
    <name type="scientific">Panagrellus redivivus</name>
    <name type="common">Microworm</name>
    <dbReference type="NCBI Taxonomy" id="6233"/>
    <lineage>
        <taxon>Eukaryota</taxon>
        <taxon>Metazoa</taxon>
        <taxon>Ecdysozoa</taxon>
        <taxon>Nematoda</taxon>
        <taxon>Chromadorea</taxon>
        <taxon>Rhabditida</taxon>
        <taxon>Tylenchina</taxon>
        <taxon>Panagrolaimomorpha</taxon>
        <taxon>Panagrolaimoidea</taxon>
        <taxon>Panagrolaimidae</taxon>
        <taxon>Panagrellus</taxon>
    </lineage>
</organism>
<reference evidence="4" key="2">
    <citation type="submission" date="2020-10" db="UniProtKB">
        <authorList>
            <consortium name="WormBaseParasite"/>
        </authorList>
    </citation>
    <scope>IDENTIFICATION</scope>
</reference>
<feature type="domain" description="CRAL-TRIO" evidence="1">
    <location>
        <begin position="98"/>
        <end position="270"/>
    </location>
</feature>
<sequence length="401" mass="46039">MAPLSSALSGSHYLNGTDITAELAEKIDDLKKALGEELLKEAWFYADDFSLLRWLYGWDFKIAEIVPRFKKSAYRLIALKIHEVSIDDVAECNEYLNKLVPWAQYYPGGIMSIDNEGNPILVQTVCKVHPKSLIQCDRVSQLFRLILTETFLVYMFMLKNEKRTNRKLGLRMIIDMEGFNKDLIHPTNMKNYLNLLSLIQDTFPDCARNIFIINAPMMMSAVYAIVKPALAKQTQEKIVFLGKDFRQKLCEKLGRENVLERWGGDLKASNGLETGHLRIGGVVPEDLYYNPSKNTYHVPSDKLTKVNVTAGRRKEVQVSVPQAGAKLHWFWTATNDIDFYVEDKTGNEIFPRMRLTTDYVPEFGHIEVTTEGEYTVVFDNSHGRVFSKDVKYHVYVEVNQD</sequence>
<dbReference type="Gene3D" id="3.40.525.10">
    <property type="entry name" value="CRAL-TRIO lipid binding domain"/>
    <property type="match status" value="1"/>
</dbReference>
<evidence type="ECO:0000313" key="4">
    <source>
        <dbReference type="WBParaSite" id="Pan_g5766.t1"/>
    </source>
</evidence>
<evidence type="ECO:0000259" key="1">
    <source>
        <dbReference type="PROSITE" id="PS50191"/>
    </source>
</evidence>
<dbReference type="InterPro" id="IPR001251">
    <property type="entry name" value="CRAL-TRIO_dom"/>
</dbReference>
<dbReference type="SMART" id="SM00516">
    <property type="entry name" value="SEC14"/>
    <property type="match status" value="1"/>
</dbReference>
<dbReference type="SUPFAM" id="SSF101576">
    <property type="entry name" value="Supernatant protein factor (SPF), C-terminal domain"/>
    <property type="match status" value="1"/>
</dbReference>
<dbReference type="Gene3D" id="2.60.120.680">
    <property type="entry name" value="GOLD domain"/>
    <property type="match status" value="1"/>
</dbReference>
<dbReference type="WBParaSite" id="Pan_g5766.t1">
    <property type="protein sequence ID" value="Pan_g5766.t1"/>
    <property type="gene ID" value="Pan_g5766"/>
</dbReference>
<reference evidence="3" key="1">
    <citation type="journal article" date="2013" name="Genetics">
        <title>The draft genome and transcriptome of Panagrellus redivivus are shaped by the harsh demands of a free-living lifestyle.</title>
        <authorList>
            <person name="Srinivasan J."/>
            <person name="Dillman A.R."/>
            <person name="Macchietto M.G."/>
            <person name="Heikkinen L."/>
            <person name="Lakso M."/>
            <person name="Fracchia K.M."/>
            <person name="Antoshechkin I."/>
            <person name="Mortazavi A."/>
            <person name="Wong G."/>
            <person name="Sternberg P.W."/>
        </authorList>
    </citation>
    <scope>NUCLEOTIDE SEQUENCE [LARGE SCALE GENOMIC DNA]</scope>
    <source>
        <strain evidence="3">MT8872</strain>
    </source>
</reference>
<dbReference type="GO" id="GO:0005737">
    <property type="term" value="C:cytoplasm"/>
    <property type="evidence" value="ECO:0007669"/>
    <property type="project" value="TreeGrafter"/>
</dbReference>
<accession>A0A7E4W0I1</accession>
<dbReference type="AlphaFoldDB" id="A0A7E4W0I1"/>
<dbReference type="Proteomes" id="UP000492821">
    <property type="component" value="Unassembled WGS sequence"/>
</dbReference>
<dbReference type="PANTHER" id="PTHR23324">
    <property type="entry name" value="SEC14 RELATED PROTEIN"/>
    <property type="match status" value="1"/>
</dbReference>
<dbReference type="SUPFAM" id="SSF52087">
    <property type="entry name" value="CRAL/TRIO domain"/>
    <property type="match status" value="1"/>
</dbReference>
<dbReference type="PANTHER" id="PTHR23324:SF7">
    <property type="entry name" value="CRAL-TRIO DOMAIN-CONTAINING PROTEIN"/>
    <property type="match status" value="1"/>
</dbReference>
<dbReference type="InterPro" id="IPR009038">
    <property type="entry name" value="GOLD_dom"/>
</dbReference>
<dbReference type="InterPro" id="IPR036598">
    <property type="entry name" value="GOLD_dom_sf"/>
</dbReference>